<dbReference type="PANTHER" id="PTHR11439">
    <property type="entry name" value="GAG-POL-RELATED RETROTRANSPOSON"/>
    <property type="match status" value="1"/>
</dbReference>
<dbReference type="OrthoDB" id="123721at2759"/>
<dbReference type="STRING" id="4795.A0A225WJI8"/>
<dbReference type="Proteomes" id="UP000198211">
    <property type="component" value="Unassembled WGS sequence"/>
</dbReference>
<proteinExistence type="predicted"/>
<accession>A0A225WJI8</accession>
<dbReference type="AlphaFoldDB" id="A0A225WJI8"/>
<dbReference type="PANTHER" id="PTHR11439:SF440">
    <property type="entry name" value="INTEGRASE CATALYTIC DOMAIN-CONTAINING PROTEIN"/>
    <property type="match status" value="1"/>
</dbReference>
<gene>
    <name evidence="1" type="ORF">PHMEG_0009088</name>
</gene>
<reference evidence="2" key="1">
    <citation type="submission" date="2017-03" db="EMBL/GenBank/DDBJ databases">
        <title>Phytopthora megakarya and P. palmivora, two closely related causual agents of cacao black pod achieved similar genome size and gene model numbers by different mechanisms.</title>
        <authorList>
            <person name="Ali S."/>
            <person name="Shao J."/>
            <person name="Larry D.J."/>
            <person name="Kronmiller B."/>
            <person name="Shen D."/>
            <person name="Strem M.D."/>
            <person name="Melnick R.L."/>
            <person name="Guiltinan M.J."/>
            <person name="Tyler B.M."/>
            <person name="Meinhardt L.W."/>
            <person name="Bailey B.A."/>
        </authorList>
    </citation>
    <scope>NUCLEOTIDE SEQUENCE [LARGE SCALE GENOMIC DNA]</scope>
    <source>
        <strain evidence="2">zdho120</strain>
    </source>
</reference>
<organism evidence="1 2">
    <name type="scientific">Phytophthora megakarya</name>
    <dbReference type="NCBI Taxonomy" id="4795"/>
    <lineage>
        <taxon>Eukaryota</taxon>
        <taxon>Sar</taxon>
        <taxon>Stramenopiles</taxon>
        <taxon>Oomycota</taxon>
        <taxon>Peronosporomycetes</taxon>
        <taxon>Peronosporales</taxon>
        <taxon>Peronosporaceae</taxon>
        <taxon>Phytophthora</taxon>
    </lineage>
</organism>
<sequence length="98" mass="10901">MMMINGKPAVFKSKYQHTVALSLAEAEYMILSQCTQEVLWTHAMFKDLGHEQVEATQVLEVNQGAIALASSSGCNTRTKHVNINHHFIRENVAGISLM</sequence>
<name>A0A225WJI8_9STRA</name>
<dbReference type="EMBL" id="NBNE01000826">
    <property type="protein sequence ID" value="OWZ17020.1"/>
    <property type="molecule type" value="Genomic_DNA"/>
</dbReference>
<comment type="caution">
    <text evidence="1">The sequence shown here is derived from an EMBL/GenBank/DDBJ whole genome shotgun (WGS) entry which is preliminary data.</text>
</comment>
<evidence type="ECO:0000313" key="1">
    <source>
        <dbReference type="EMBL" id="OWZ17020.1"/>
    </source>
</evidence>
<dbReference type="CDD" id="cd09272">
    <property type="entry name" value="RNase_HI_RT_Ty1"/>
    <property type="match status" value="1"/>
</dbReference>
<protein>
    <submittedName>
        <fullName evidence="1">Polyprotein</fullName>
    </submittedName>
</protein>
<evidence type="ECO:0000313" key="2">
    <source>
        <dbReference type="Proteomes" id="UP000198211"/>
    </source>
</evidence>
<keyword evidence="2" id="KW-1185">Reference proteome</keyword>